<evidence type="ECO:0000259" key="7">
    <source>
        <dbReference type="Pfam" id="PF16355"/>
    </source>
</evidence>
<dbReference type="PROSITE" id="PS00608">
    <property type="entry name" value="GLYCOSYL_HYDROL_F2_2"/>
    <property type="match status" value="1"/>
</dbReference>
<dbReference type="Pfam" id="PF00703">
    <property type="entry name" value="Glyco_hydro_2"/>
    <property type="match status" value="1"/>
</dbReference>
<dbReference type="InterPro" id="IPR008979">
    <property type="entry name" value="Galactose-bd-like_sf"/>
</dbReference>
<keyword evidence="3" id="KW-0326">Glycosidase</keyword>
<dbReference type="Gene3D" id="2.60.40.10">
    <property type="entry name" value="Immunoglobulins"/>
    <property type="match status" value="3"/>
</dbReference>
<evidence type="ECO:0000313" key="10">
    <source>
        <dbReference type="Proteomes" id="UP001363151"/>
    </source>
</evidence>
<evidence type="ECO:0000256" key="4">
    <source>
        <dbReference type="SAM" id="SignalP"/>
    </source>
</evidence>
<dbReference type="Gene3D" id="2.60.120.260">
    <property type="entry name" value="Galactose-binding domain-like"/>
    <property type="match status" value="1"/>
</dbReference>
<dbReference type="InterPro" id="IPR032311">
    <property type="entry name" value="DUF4982"/>
</dbReference>
<dbReference type="PANTHER" id="PTHR42732">
    <property type="entry name" value="BETA-GALACTOSIDASE"/>
    <property type="match status" value="1"/>
</dbReference>
<dbReference type="InterPro" id="IPR023232">
    <property type="entry name" value="Glyco_hydro_2_AS"/>
</dbReference>
<dbReference type="Gene3D" id="3.20.20.80">
    <property type="entry name" value="Glycosidases"/>
    <property type="match status" value="1"/>
</dbReference>
<protein>
    <submittedName>
        <fullName evidence="9">Wnt/PCP co-receptor</fullName>
    </submittedName>
</protein>
<feature type="domain" description="Glycoside hydrolase family 2 catalytic" evidence="6">
    <location>
        <begin position="350"/>
        <end position="427"/>
    </location>
</feature>
<dbReference type="EMBL" id="JBBJCI010000011">
    <property type="protein sequence ID" value="KAK7254935.1"/>
    <property type="molecule type" value="Genomic_DNA"/>
</dbReference>
<dbReference type="Proteomes" id="UP001363151">
    <property type="component" value="Unassembled WGS sequence"/>
</dbReference>
<organism evidence="9 10">
    <name type="scientific">Aureococcus anophagefferens</name>
    <name type="common">Harmful bloom alga</name>
    <dbReference type="NCBI Taxonomy" id="44056"/>
    <lineage>
        <taxon>Eukaryota</taxon>
        <taxon>Sar</taxon>
        <taxon>Stramenopiles</taxon>
        <taxon>Ochrophyta</taxon>
        <taxon>Pelagophyceae</taxon>
        <taxon>Pelagomonadales</taxon>
        <taxon>Pelagomonadaceae</taxon>
        <taxon>Aureococcus</taxon>
    </lineage>
</organism>
<dbReference type="InterPro" id="IPR013783">
    <property type="entry name" value="Ig-like_fold"/>
</dbReference>
<evidence type="ECO:0000256" key="2">
    <source>
        <dbReference type="ARBA" id="ARBA00022801"/>
    </source>
</evidence>
<comment type="caution">
    <text evidence="9">The sequence shown here is derived from an EMBL/GenBank/DDBJ whole genome shotgun (WGS) entry which is preliminary data.</text>
</comment>
<dbReference type="InterPro" id="IPR006103">
    <property type="entry name" value="Glyco_hydro_2_cat"/>
</dbReference>
<feature type="domain" description="DUF4982" evidence="7">
    <location>
        <begin position="661"/>
        <end position="716"/>
    </location>
</feature>
<dbReference type="SUPFAM" id="SSF49785">
    <property type="entry name" value="Galactose-binding domain-like"/>
    <property type="match status" value="1"/>
</dbReference>
<evidence type="ECO:0000259" key="5">
    <source>
        <dbReference type="Pfam" id="PF00703"/>
    </source>
</evidence>
<dbReference type="InterPro" id="IPR017853">
    <property type="entry name" value="GH"/>
</dbReference>
<proteinExistence type="inferred from homology"/>
<sequence>MMAALLLLGCLLGGAARRDGSSMPSAAARRDGNSMPGGVKLYERKIYSIDRSWRFSLCEDDACAQGSPASCPEGAWCAASLDDDAWRRVDVPHDFVVEGTFNNESDMAHGYLPYGVGLYRKALAVSAAEAKAIRDGSLVAHVEFDGAQTSTTAYLNGSLLGTHGSGYTNFRFPLSGDHAEALAAGAVLALRVDATQPDGWWYDGGGIYRHARLLLTPATHLSVLGGAYLPSTVAGPIEAGVADAIVSPRIAVASTSPTAEPFEVTVTVAEAATGRVVGSASAKGATTPPVGPSGANFTTLDLPPVAVARAALWSPESPFLYDVTVEVATAASRDVTTHSIGVRDVAWKADSGLWLNGAPYKIRGAANHQDFAGVGVAVPDALQAFRVRKLKSMGANAWRTAHNAPTPALLDACDAEGMLVWDETHRNGNPGEQTRLVLRDRNHPSVVIWSICNEKLCETNDTLGDGKAAAALYRELDPSFGRAVSANYNPWRPPDYPGDVVGIDYATSTYDAEHAKNASMPFISSETSSAVSDRGEYASDAVAAHVAGYDTTAPTWGEVAEDAWGGVGEADAQGILTRPFVSGGFTWTGFDYKGEPTPYSWPNVNSHFGILDIAGFEKDRFYYYQSVFKPEEPMVHLFPHWNWAVEEKGAHLAECEGLCDGSAVEVWAFTNGHSAELTVNGVSQGAKLVPALGHVQWTVDYAPGAVAVVVRDAQNATVASDAVETTGPAAALRLSFKDGVGAGGVDADCGVALVQVEVVDAEGRVVPTADANVTLASSAALRFIGGGNGDPSEHTADKSASRPAFHGLLLGVFEATGGAAAAATVTATAAGVDAAELDVAIVESDAATYWCPRYPAL</sequence>
<dbReference type="SUPFAM" id="SSF49303">
    <property type="entry name" value="beta-Galactosidase/glucuronidase domain"/>
    <property type="match status" value="1"/>
</dbReference>
<evidence type="ECO:0000256" key="1">
    <source>
        <dbReference type="ARBA" id="ARBA00007401"/>
    </source>
</evidence>
<evidence type="ECO:0000313" key="9">
    <source>
        <dbReference type="EMBL" id="KAK7254935.1"/>
    </source>
</evidence>
<feature type="domain" description="Glycoside hydrolase family 2" evidence="8">
    <location>
        <begin position="751"/>
        <end position="837"/>
    </location>
</feature>
<feature type="signal peptide" evidence="4">
    <location>
        <begin position="1"/>
        <end position="16"/>
    </location>
</feature>
<feature type="domain" description="Glycoside hydrolase family 2 immunoglobulin-like beta-sandwich" evidence="5">
    <location>
        <begin position="253"/>
        <end position="343"/>
    </location>
</feature>
<reference evidence="9 10" key="1">
    <citation type="submission" date="2024-03" db="EMBL/GenBank/DDBJ databases">
        <title>Aureococcus anophagefferens CCMP1851 and Kratosvirus quantuckense: Draft genome of a second virus-susceptible host strain in the model system.</title>
        <authorList>
            <person name="Chase E."/>
            <person name="Truchon A.R."/>
            <person name="Schepens W."/>
            <person name="Wilhelm S.W."/>
        </authorList>
    </citation>
    <scope>NUCLEOTIDE SEQUENCE [LARGE SCALE GENOMIC DNA]</scope>
    <source>
        <strain evidence="9 10">CCMP1851</strain>
    </source>
</reference>
<dbReference type="Pfam" id="PF02836">
    <property type="entry name" value="Glyco_hydro_2_C"/>
    <property type="match status" value="2"/>
</dbReference>
<evidence type="ECO:0000259" key="8">
    <source>
        <dbReference type="Pfam" id="PF18565"/>
    </source>
</evidence>
<evidence type="ECO:0000259" key="6">
    <source>
        <dbReference type="Pfam" id="PF02836"/>
    </source>
</evidence>
<dbReference type="InterPro" id="IPR006102">
    <property type="entry name" value="Ig-like_GH2"/>
</dbReference>
<dbReference type="InterPro" id="IPR036156">
    <property type="entry name" value="Beta-gal/glucu_dom_sf"/>
</dbReference>
<evidence type="ECO:0000256" key="3">
    <source>
        <dbReference type="ARBA" id="ARBA00023295"/>
    </source>
</evidence>
<feature type="domain" description="Glycoside hydrolase family 2 catalytic" evidence="6">
    <location>
        <begin position="434"/>
        <end position="479"/>
    </location>
</feature>
<keyword evidence="10" id="KW-1185">Reference proteome</keyword>
<dbReference type="InterPro" id="IPR051913">
    <property type="entry name" value="GH2_Domain-Containing"/>
</dbReference>
<accession>A0ABR1GG99</accession>
<keyword evidence="2" id="KW-0378">Hydrolase</keyword>
<comment type="similarity">
    <text evidence="1">Belongs to the glycosyl hydrolase 2 family.</text>
</comment>
<keyword evidence="4" id="KW-0732">Signal</keyword>
<dbReference type="SUPFAM" id="SSF51445">
    <property type="entry name" value="(Trans)glycosidases"/>
    <property type="match status" value="1"/>
</dbReference>
<feature type="chain" id="PRO_5047521582" evidence="4">
    <location>
        <begin position="17"/>
        <end position="857"/>
    </location>
</feature>
<dbReference type="PANTHER" id="PTHR42732:SF1">
    <property type="entry name" value="BETA-MANNOSIDASE"/>
    <property type="match status" value="1"/>
</dbReference>
<dbReference type="Pfam" id="PF16355">
    <property type="entry name" value="DUF4982"/>
    <property type="match status" value="1"/>
</dbReference>
<name>A0ABR1GG99_AURAN</name>
<dbReference type="InterPro" id="IPR040605">
    <property type="entry name" value="Glyco_hydro2_dom5"/>
</dbReference>
<dbReference type="Pfam" id="PF18565">
    <property type="entry name" value="Glyco_hydro2_C5"/>
    <property type="match status" value="1"/>
</dbReference>
<gene>
    <name evidence="9" type="primary">PHA2</name>
    <name evidence="9" type="ORF">SO694_00138017</name>
</gene>